<accession>A0A914CYX4</accession>
<evidence type="ECO:0000313" key="2">
    <source>
        <dbReference type="Proteomes" id="UP000887540"/>
    </source>
</evidence>
<organism evidence="2 3">
    <name type="scientific">Acrobeloides nanus</name>
    <dbReference type="NCBI Taxonomy" id="290746"/>
    <lineage>
        <taxon>Eukaryota</taxon>
        <taxon>Metazoa</taxon>
        <taxon>Ecdysozoa</taxon>
        <taxon>Nematoda</taxon>
        <taxon>Chromadorea</taxon>
        <taxon>Rhabditida</taxon>
        <taxon>Tylenchina</taxon>
        <taxon>Cephalobomorpha</taxon>
        <taxon>Cephaloboidea</taxon>
        <taxon>Cephalobidae</taxon>
        <taxon>Acrobeloides</taxon>
    </lineage>
</organism>
<sequence>MKIFVYIFFVFLLLQCIFEIECRAILNKDIILNRFKRHGGGGHHGGGHHGGHHGGHYYDSHHYSSPHIDFPHWHWG</sequence>
<proteinExistence type="predicted"/>
<reference evidence="3" key="1">
    <citation type="submission" date="2022-11" db="UniProtKB">
        <authorList>
            <consortium name="WormBaseParasite"/>
        </authorList>
    </citation>
    <scope>IDENTIFICATION</scope>
</reference>
<keyword evidence="1" id="KW-0732">Signal</keyword>
<feature type="signal peptide" evidence="1">
    <location>
        <begin position="1"/>
        <end position="22"/>
    </location>
</feature>
<feature type="chain" id="PRO_5037479008" evidence="1">
    <location>
        <begin position="23"/>
        <end position="76"/>
    </location>
</feature>
<dbReference type="Proteomes" id="UP000887540">
    <property type="component" value="Unplaced"/>
</dbReference>
<keyword evidence="2" id="KW-1185">Reference proteome</keyword>
<protein>
    <submittedName>
        <fullName evidence="3">Uncharacterized protein</fullName>
    </submittedName>
</protein>
<dbReference type="WBParaSite" id="ACRNAN_scaffold15844.g19792.t1">
    <property type="protein sequence ID" value="ACRNAN_scaffold15844.g19792.t1"/>
    <property type="gene ID" value="ACRNAN_scaffold15844.g19792"/>
</dbReference>
<evidence type="ECO:0000313" key="3">
    <source>
        <dbReference type="WBParaSite" id="ACRNAN_scaffold15844.g19792.t1"/>
    </source>
</evidence>
<name>A0A914CYX4_9BILA</name>
<dbReference type="AlphaFoldDB" id="A0A914CYX4"/>
<evidence type="ECO:0000256" key="1">
    <source>
        <dbReference type="SAM" id="SignalP"/>
    </source>
</evidence>